<proteinExistence type="predicted"/>
<dbReference type="PANTHER" id="PTHR43245:SF58">
    <property type="entry name" value="BLL5923 PROTEIN"/>
    <property type="match status" value="1"/>
</dbReference>
<reference evidence="3" key="1">
    <citation type="journal article" date="2020" name="MBio">
        <title>Horizontal gene transfer to a defensive symbiont with a reduced genome amongst a multipartite beetle microbiome.</title>
        <authorList>
            <person name="Waterworth S.C."/>
            <person name="Florez L.V."/>
            <person name="Rees E.R."/>
            <person name="Hertweck C."/>
            <person name="Kaltenpoth M."/>
            <person name="Kwan J.C."/>
        </authorList>
    </citation>
    <scope>NUCLEOTIDE SEQUENCE [LARGE SCALE GENOMIC DNA]</scope>
</reference>
<evidence type="ECO:0000259" key="1">
    <source>
        <dbReference type="Pfam" id="PF01370"/>
    </source>
</evidence>
<dbReference type="SUPFAM" id="SSF51735">
    <property type="entry name" value="NAD(P)-binding Rossmann-fold domains"/>
    <property type="match status" value="1"/>
</dbReference>
<organism evidence="2 3">
    <name type="scientific">Herbaspirillum frisingense</name>
    <dbReference type="NCBI Taxonomy" id="92645"/>
    <lineage>
        <taxon>Bacteria</taxon>
        <taxon>Pseudomonadati</taxon>
        <taxon>Pseudomonadota</taxon>
        <taxon>Betaproteobacteria</taxon>
        <taxon>Burkholderiales</taxon>
        <taxon>Oxalobacteraceae</taxon>
        <taxon>Herbaspirillum</taxon>
    </lineage>
</organism>
<evidence type="ECO:0000313" key="3">
    <source>
        <dbReference type="Proteomes" id="UP000462435"/>
    </source>
</evidence>
<dbReference type="PANTHER" id="PTHR43245">
    <property type="entry name" value="BIFUNCTIONAL POLYMYXIN RESISTANCE PROTEIN ARNA"/>
    <property type="match status" value="1"/>
</dbReference>
<dbReference type="AlphaFoldDB" id="A0A7V8JSL2"/>
<protein>
    <submittedName>
        <fullName evidence="2">N-acetyl-alpha-D-glucosaminyl-diphospho-ditrans, octacis-undecaprenol 4-epimerase</fullName>
    </submittedName>
</protein>
<evidence type="ECO:0000313" key="2">
    <source>
        <dbReference type="EMBL" id="KAF1036260.1"/>
    </source>
</evidence>
<comment type="caution">
    <text evidence="2">The sequence shown here is derived from an EMBL/GenBank/DDBJ whole genome shotgun (WGS) entry which is preliminary data.</text>
</comment>
<dbReference type="Proteomes" id="UP000462435">
    <property type="component" value="Unassembled WGS sequence"/>
</dbReference>
<dbReference type="InterPro" id="IPR001509">
    <property type="entry name" value="Epimerase_deHydtase"/>
</dbReference>
<dbReference type="EMBL" id="WNDX01000203">
    <property type="protein sequence ID" value="KAF1036260.1"/>
    <property type="molecule type" value="Genomic_DNA"/>
</dbReference>
<gene>
    <name evidence="2" type="primary">gnu</name>
    <name evidence="2" type="ORF">GAK35_04097</name>
</gene>
<name>A0A7V8JSL2_9BURK</name>
<dbReference type="InterPro" id="IPR036291">
    <property type="entry name" value="NAD(P)-bd_dom_sf"/>
</dbReference>
<sequence length="311" mass="33094">MSILVTGAAGFLGRTIVQHLCENGAAVRAIVHRNRPSFPAGVEVFPIASLDGQTEWSSALAGASAVVHCAARVHVMKDDAVIAMEQCRRVNTEGTLNLARQAAAAGVKRFIFISTIGVHGIASDDAPFTAESAALPHGPYAQSKWEAEEGLRAICRETGMESVVIRPPLIYGKDAPGNFSSLLRAVNLYLPLPLGAIRNRRSFAAVDNVADLVRCCLTHPSAANQAFLVSDGEDLSSSAFIGKIAVAVGKPSMLLPVPVSILSGLAGLLGKKELVRKLSCSLYLDIEKNRRLLDWRPVIVVDEALRKAVAQ</sequence>
<accession>A0A7V8JSL2</accession>
<dbReference type="Gene3D" id="3.40.50.720">
    <property type="entry name" value="NAD(P)-binding Rossmann-like Domain"/>
    <property type="match status" value="1"/>
</dbReference>
<feature type="domain" description="NAD-dependent epimerase/dehydratase" evidence="1">
    <location>
        <begin position="3"/>
        <end position="224"/>
    </location>
</feature>
<dbReference type="Pfam" id="PF01370">
    <property type="entry name" value="Epimerase"/>
    <property type="match status" value="1"/>
</dbReference>
<dbReference type="InterPro" id="IPR050177">
    <property type="entry name" value="Lipid_A_modif_metabolic_enz"/>
</dbReference>